<evidence type="ECO:0000256" key="8">
    <source>
        <dbReference type="PROSITE-ProRule" id="PRU01360"/>
    </source>
</evidence>
<evidence type="ECO:0000313" key="14">
    <source>
        <dbReference type="Proteomes" id="UP000315949"/>
    </source>
</evidence>
<dbReference type="EMBL" id="VOHE01000004">
    <property type="protein sequence ID" value="TWT18832.1"/>
    <property type="molecule type" value="Genomic_DNA"/>
</dbReference>
<keyword evidence="2 8" id="KW-0813">Transport</keyword>
<keyword evidence="7 8" id="KW-0998">Cell outer membrane</keyword>
<dbReference type="Gene3D" id="2.40.170.20">
    <property type="entry name" value="TonB-dependent receptor, beta-barrel domain"/>
    <property type="match status" value="1"/>
</dbReference>
<dbReference type="SUPFAM" id="SSF56935">
    <property type="entry name" value="Porins"/>
    <property type="match status" value="1"/>
</dbReference>
<dbReference type="InterPro" id="IPR036942">
    <property type="entry name" value="Beta-barrel_TonB_sf"/>
</dbReference>
<dbReference type="PANTHER" id="PTHR47234:SF3">
    <property type="entry name" value="SECRETIN_TONB SHORT N-TERMINAL DOMAIN-CONTAINING PROTEIN"/>
    <property type="match status" value="1"/>
</dbReference>
<gene>
    <name evidence="13" type="ORF">FQY79_09325</name>
</gene>
<feature type="domain" description="TonB-dependent receptor plug" evidence="12">
    <location>
        <begin position="94"/>
        <end position="205"/>
    </location>
</feature>
<dbReference type="Proteomes" id="UP000315949">
    <property type="component" value="Unassembled WGS sequence"/>
</dbReference>
<keyword evidence="14" id="KW-1185">Reference proteome</keyword>
<evidence type="ECO:0000256" key="10">
    <source>
        <dbReference type="SAM" id="MobiDB-lite"/>
    </source>
</evidence>
<comment type="subcellular location">
    <subcellularLocation>
        <location evidence="1 8">Cell outer membrane</location>
        <topology evidence="1 8">Multi-pass membrane protein</topology>
    </subcellularLocation>
</comment>
<evidence type="ECO:0000259" key="12">
    <source>
        <dbReference type="Pfam" id="PF07715"/>
    </source>
</evidence>
<accession>A0A5C5TZV1</accession>
<dbReference type="Gene3D" id="2.170.130.10">
    <property type="entry name" value="TonB-dependent receptor, plug domain"/>
    <property type="match status" value="1"/>
</dbReference>
<keyword evidence="13" id="KW-0675">Receptor</keyword>
<evidence type="ECO:0000256" key="5">
    <source>
        <dbReference type="ARBA" id="ARBA00023077"/>
    </source>
</evidence>
<feature type="region of interest" description="Disordered" evidence="10">
    <location>
        <begin position="1"/>
        <end position="23"/>
    </location>
</feature>
<evidence type="ECO:0000256" key="7">
    <source>
        <dbReference type="ARBA" id="ARBA00023237"/>
    </source>
</evidence>
<dbReference type="OrthoDB" id="6276154at2"/>
<feature type="compositionally biased region" description="Polar residues" evidence="10">
    <location>
        <begin position="1"/>
        <end position="22"/>
    </location>
</feature>
<keyword evidence="4 8" id="KW-0812">Transmembrane</keyword>
<evidence type="ECO:0000313" key="13">
    <source>
        <dbReference type="EMBL" id="TWT18832.1"/>
    </source>
</evidence>
<dbReference type="PANTHER" id="PTHR47234">
    <property type="match status" value="1"/>
</dbReference>
<dbReference type="InterPro" id="IPR037066">
    <property type="entry name" value="Plug_dom_sf"/>
</dbReference>
<keyword evidence="5 9" id="KW-0798">TonB box</keyword>
<evidence type="ECO:0000256" key="1">
    <source>
        <dbReference type="ARBA" id="ARBA00004571"/>
    </source>
</evidence>
<evidence type="ECO:0000256" key="2">
    <source>
        <dbReference type="ARBA" id="ARBA00022448"/>
    </source>
</evidence>
<feature type="domain" description="TonB-dependent receptor-like beta-barrel" evidence="11">
    <location>
        <begin position="433"/>
        <end position="915"/>
    </location>
</feature>
<comment type="caution">
    <text evidence="13">The sequence shown here is derived from an EMBL/GenBank/DDBJ whole genome shotgun (WGS) entry which is preliminary data.</text>
</comment>
<evidence type="ECO:0000256" key="4">
    <source>
        <dbReference type="ARBA" id="ARBA00022692"/>
    </source>
</evidence>
<keyword evidence="6 8" id="KW-0472">Membrane</keyword>
<dbReference type="Pfam" id="PF00593">
    <property type="entry name" value="TonB_dep_Rec_b-barrel"/>
    <property type="match status" value="1"/>
</dbReference>
<comment type="similarity">
    <text evidence="8 9">Belongs to the TonB-dependent receptor family.</text>
</comment>
<dbReference type="Pfam" id="PF07715">
    <property type="entry name" value="Plug"/>
    <property type="match status" value="1"/>
</dbReference>
<organism evidence="13 14">
    <name type="scientific">Luteimonas wenzhouensis</name>
    <dbReference type="NCBI Taxonomy" id="2599615"/>
    <lineage>
        <taxon>Bacteria</taxon>
        <taxon>Pseudomonadati</taxon>
        <taxon>Pseudomonadota</taxon>
        <taxon>Gammaproteobacteria</taxon>
        <taxon>Lysobacterales</taxon>
        <taxon>Lysobacteraceae</taxon>
        <taxon>Luteimonas</taxon>
    </lineage>
</organism>
<dbReference type="AlphaFoldDB" id="A0A5C5TZV1"/>
<evidence type="ECO:0000256" key="6">
    <source>
        <dbReference type="ARBA" id="ARBA00023136"/>
    </source>
</evidence>
<evidence type="ECO:0000256" key="9">
    <source>
        <dbReference type="RuleBase" id="RU003357"/>
    </source>
</evidence>
<dbReference type="InterPro" id="IPR000531">
    <property type="entry name" value="Beta-barrel_TonB"/>
</dbReference>
<sequence length="949" mass="101147">MRQPQEIQVSNQSDVASANSLTPCLPGRPARNRLAVACTAIIGLAACTGAVHAQTPAEPDARVADQADQADQRIQQLDAVVSTASRIRRGGFVAPTPTTQITAEEIAASGLTNIADVVNETPSVRPSMTPVSTVNNSSWSGGHYLDLRGLGFNRTLVLVDGKRFVPTQISGPVNINVIPQALIGNVDIVTGGASAAWGSDAVAGVVNFMFDHQLEGVRGEASYGSSDHGDYRSRRVSLAFGHRFGADRGHVLFGAEVADNSGIARLGDRDWGAQGWGTITNPAYTPDNGEPRILVVPNVVSAVNSFGGLINSGPLAGIHFDANGDPVPFRYGEIVSGNSMIGGDGAYTHVDQTLAAPQERRNVYGRVSYDITDATTLYVEGAWARSDSSPIPNLTRSDNSIRIHRDNAFLPGSIGDAMDAHGIDSFTMGRLSRDYARTVNEQESSTERVVVGLEGYFGDTWSWDGYYTYGSSESTMLAHNNRITSRYNAAIDAVFDPVTGAIVCRDAAARAAGCVPMNLFGEGAPSADAVGYVVGTAWRHWDLSQHAAAATVSGEPFETAAGPVSIAAGLEWRREEAIVTSDELSQAAEFVTGNTVPWEGAVNVREAFSEVVVPLANDRPWAKALDLNVAGRVTDYSTSGTVSTWKIGGLWDINDVWRLRATRSRDIRAPSLSELFSGSTTSIFSVLDQELGSTYSVQSLSSGNPGLEPEEADTTTIGVVVNPHPNLMLSLDYYNIDIDGAIITLEAAAIVNRCFGVQPQLCGLITRGDDGRISQVNTSPQNLQTMQLRGADLEALYRQPLGAGDLTVRALVSYVDTLELDDGEVVTRLAGSVEQPTIASVGGMPHWNGSLRASYATGPLTLGLGVRHVGGGKINHTFTEKDRNVLEASSRTYFDLNGAYDLTGNLSLFGTVRNVFDKDPPITSGGFATVRSLYDVIGRTYTVGMRFKF</sequence>
<protein>
    <submittedName>
        <fullName evidence="13">TonB-dependent receptor</fullName>
    </submittedName>
</protein>
<dbReference type="InterPro" id="IPR039426">
    <property type="entry name" value="TonB-dep_rcpt-like"/>
</dbReference>
<reference evidence="13 14" key="1">
    <citation type="submission" date="2019-07" db="EMBL/GenBank/DDBJ databases">
        <title>Luteimonas sp. YD-1 nov., isolated from acidic soil.</title>
        <authorList>
            <person name="Zhou J."/>
        </authorList>
    </citation>
    <scope>NUCLEOTIDE SEQUENCE [LARGE SCALE GENOMIC DNA]</scope>
    <source>
        <strain evidence="13 14">YD-1</strain>
    </source>
</reference>
<keyword evidence="3 8" id="KW-1134">Transmembrane beta strand</keyword>
<proteinExistence type="inferred from homology"/>
<dbReference type="GO" id="GO:0009279">
    <property type="term" value="C:cell outer membrane"/>
    <property type="evidence" value="ECO:0007669"/>
    <property type="project" value="UniProtKB-SubCell"/>
</dbReference>
<dbReference type="InterPro" id="IPR012910">
    <property type="entry name" value="Plug_dom"/>
</dbReference>
<evidence type="ECO:0000256" key="3">
    <source>
        <dbReference type="ARBA" id="ARBA00022452"/>
    </source>
</evidence>
<dbReference type="CDD" id="cd01347">
    <property type="entry name" value="ligand_gated_channel"/>
    <property type="match status" value="1"/>
</dbReference>
<evidence type="ECO:0000259" key="11">
    <source>
        <dbReference type="Pfam" id="PF00593"/>
    </source>
</evidence>
<name>A0A5C5TZV1_9GAMM</name>
<dbReference type="PROSITE" id="PS52016">
    <property type="entry name" value="TONB_DEPENDENT_REC_3"/>
    <property type="match status" value="1"/>
</dbReference>